<dbReference type="CDD" id="cd07596">
    <property type="entry name" value="BAR_SNX"/>
    <property type="match status" value="1"/>
</dbReference>
<dbReference type="InterPro" id="IPR027267">
    <property type="entry name" value="AH/BAR_dom_sf"/>
</dbReference>
<name>A0A7S0V9A4_9CHLO</name>
<dbReference type="InterPro" id="IPR036871">
    <property type="entry name" value="PX_dom_sf"/>
</dbReference>
<dbReference type="SMART" id="SM00312">
    <property type="entry name" value="PX"/>
    <property type="match status" value="1"/>
</dbReference>
<reference evidence="2" key="1">
    <citation type="submission" date="2021-01" db="EMBL/GenBank/DDBJ databases">
        <authorList>
            <person name="Corre E."/>
            <person name="Pelletier E."/>
            <person name="Niang G."/>
            <person name="Scheremetjew M."/>
            <person name="Finn R."/>
            <person name="Kale V."/>
            <person name="Holt S."/>
            <person name="Cochrane G."/>
            <person name="Meng A."/>
            <person name="Brown T."/>
            <person name="Cohen L."/>
        </authorList>
    </citation>
    <scope>NUCLEOTIDE SEQUENCE</scope>
    <source>
        <strain evidence="2">SAG 63-3</strain>
    </source>
</reference>
<dbReference type="Gene3D" id="3.30.1520.10">
    <property type="entry name" value="Phox-like domain"/>
    <property type="match status" value="1"/>
</dbReference>
<protein>
    <recommendedName>
        <fullName evidence="1">PX domain-containing protein</fullName>
    </recommendedName>
</protein>
<dbReference type="InterPro" id="IPR001683">
    <property type="entry name" value="PX_dom"/>
</dbReference>
<dbReference type="GO" id="GO:0035091">
    <property type="term" value="F:phosphatidylinositol binding"/>
    <property type="evidence" value="ECO:0007669"/>
    <property type="project" value="InterPro"/>
</dbReference>
<dbReference type="PANTHER" id="PTHR10555">
    <property type="entry name" value="SORTING NEXIN"/>
    <property type="match status" value="1"/>
</dbReference>
<dbReference type="SUPFAM" id="SSF64268">
    <property type="entry name" value="PX domain"/>
    <property type="match status" value="1"/>
</dbReference>
<dbReference type="Gene3D" id="1.20.1270.60">
    <property type="entry name" value="Arfaptin homology (AH) domain/BAR domain"/>
    <property type="match status" value="1"/>
</dbReference>
<proteinExistence type="predicted"/>
<dbReference type="CDD" id="cd06859">
    <property type="entry name" value="PX_SNX1_2_like"/>
    <property type="match status" value="1"/>
</dbReference>
<dbReference type="Pfam" id="PF00787">
    <property type="entry name" value="PX"/>
    <property type="match status" value="1"/>
</dbReference>
<accession>A0A7S0V9A4</accession>
<gene>
    <name evidence="2" type="ORF">PPAR00522_LOCUS14854</name>
</gene>
<sequence length="407" mass="45941">MAAIHDTTRVKDHRGDFPQHKSEFLIEVTDPVKQGEGVAAYVVYKVNSYLVEGSVQKKYAQVTRRFRDFSSLYDRLVDKNKGLIVPALPEKNAVQKFSMSTEFIEQRRKALQTFINKAAIHPGLKDTAELREFLQADDQTWAIEVSQWQNEASAYAGQLSSAVQWLKTLSYSAQSLVSSATGRTSANDDITEDPEYLKIREYITGLESKLGEAHRQAKHLAQREQEMSAALADFGEAADALGRFDDGALRTTLSQLHTKLSQLADKSRHRSEQLTIRLEAPLKEMSRTLKAAKKAMDGRANSLSMFAMAKSDLESKKSRVSRLESIPGTKPEKIEEANREVMVADQRLQNAQFGFKQIKDVMKDELTRVQRERALELAQLLRDFAVDQANYAAEQADVWYSFIEAVN</sequence>
<dbReference type="Pfam" id="PF09325">
    <property type="entry name" value="Vps5"/>
    <property type="match status" value="1"/>
</dbReference>
<feature type="domain" description="PX" evidence="1">
    <location>
        <begin position="22"/>
        <end position="141"/>
    </location>
</feature>
<organism evidence="2">
    <name type="scientific">Polytomella parva</name>
    <dbReference type="NCBI Taxonomy" id="51329"/>
    <lineage>
        <taxon>Eukaryota</taxon>
        <taxon>Viridiplantae</taxon>
        <taxon>Chlorophyta</taxon>
        <taxon>core chlorophytes</taxon>
        <taxon>Chlorophyceae</taxon>
        <taxon>CS clade</taxon>
        <taxon>Chlamydomonadales</taxon>
        <taxon>Chlamydomonadaceae</taxon>
        <taxon>Polytomella</taxon>
    </lineage>
</organism>
<evidence type="ECO:0000259" key="1">
    <source>
        <dbReference type="PROSITE" id="PS50195"/>
    </source>
</evidence>
<dbReference type="AlphaFoldDB" id="A0A7S0V9A4"/>
<dbReference type="SUPFAM" id="SSF103657">
    <property type="entry name" value="BAR/IMD domain-like"/>
    <property type="match status" value="1"/>
</dbReference>
<dbReference type="InterPro" id="IPR015404">
    <property type="entry name" value="Vps5_C"/>
</dbReference>
<dbReference type="PANTHER" id="PTHR10555:SF170">
    <property type="entry name" value="FI18122P1"/>
    <property type="match status" value="1"/>
</dbReference>
<evidence type="ECO:0000313" key="2">
    <source>
        <dbReference type="EMBL" id="CAD8780403.1"/>
    </source>
</evidence>
<dbReference type="PROSITE" id="PS50195">
    <property type="entry name" value="PX"/>
    <property type="match status" value="1"/>
</dbReference>
<dbReference type="GO" id="GO:0005768">
    <property type="term" value="C:endosome"/>
    <property type="evidence" value="ECO:0007669"/>
    <property type="project" value="UniProtKB-ARBA"/>
</dbReference>
<dbReference type="EMBL" id="HBFM01022907">
    <property type="protein sequence ID" value="CAD8780403.1"/>
    <property type="molecule type" value="Transcribed_RNA"/>
</dbReference>